<evidence type="ECO:0000313" key="2">
    <source>
        <dbReference type="EMBL" id="CAJ1918353.1"/>
    </source>
</evidence>
<keyword evidence="1" id="KW-0175">Coiled coil</keyword>
<proteinExistence type="predicted"/>
<gene>
    <name evidence="2" type="ORF">AYBTSS11_LOCUS3672</name>
</gene>
<evidence type="ECO:0000256" key="1">
    <source>
        <dbReference type="SAM" id="Coils"/>
    </source>
</evidence>
<keyword evidence="3" id="KW-1185">Reference proteome</keyword>
<feature type="coiled-coil region" evidence="1">
    <location>
        <begin position="124"/>
        <end position="165"/>
    </location>
</feature>
<dbReference type="PANTHER" id="PTHR12460">
    <property type="entry name" value="CYCLIN-DEPENDENT KINASE INHIBITOR-RELATED PROTEIN"/>
    <property type="match status" value="1"/>
</dbReference>
<evidence type="ECO:0000313" key="3">
    <source>
        <dbReference type="Proteomes" id="UP001189624"/>
    </source>
</evidence>
<dbReference type="AlphaFoldDB" id="A0AA86VAY2"/>
<dbReference type="PANTHER" id="PTHR12460:SF31">
    <property type="entry name" value="RNA POLYMERASE II-BINDING DOMAIN PROTEIN"/>
    <property type="match status" value="1"/>
</dbReference>
<sequence>MISTCSISGIGFVLPRLSYHIDIWEERKVLGSRGQGLKVEIMGKNHLLPAIKIAKRDAYSVRIKLAVGCLPEKILTAFQPVIDEHLNEEAALNNCTAAVHDVGKIVEDVQHTLAQGNQLGSTMVNDLLSDLQEQEKKLTQYMEQLENAEAARASLLSQLKHALQEQESRQELVHNQLLVRTCL</sequence>
<dbReference type="GO" id="GO:0000993">
    <property type="term" value="F:RNA polymerase II complex binding"/>
    <property type="evidence" value="ECO:0007669"/>
    <property type="project" value="TreeGrafter"/>
</dbReference>
<dbReference type="Proteomes" id="UP001189624">
    <property type="component" value="Chromosome 1"/>
</dbReference>
<name>A0AA86VAY2_9FABA</name>
<accession>A0AA86VAY2</accession>
<dbReference type="GO" id="GO:0031124">
    <property type="term" value="P:mRNA 3'-end processing"/>
    <property type="evidence" value="ECO:0007669"/>
    <property type="project" value="TreeGrafter"/>
</dbReference>
<organism evidence="2 3">
    <name type="scientific">Sphenostylis stenocarpa</name>
    <dbReference type="NCBI Taxonomy" id="92480"/>
    <lineage>
        <taxon>Eukaryota</taxon>
        <taxon>Viridiplantae</taxon>
        <taxon>Streptophyta</taxon>
        <taxon>Embryophyta</taxon>
        <taxon>Tracheophyta</taxon>
        <taxon>Spermatophyta</taxon>
        <taxon>Magnoliopsida</taxon>
        <taxon>eudicotyledons</taxon>
        <taxon>Gunneridae</taxon>
        <taxon>Pentapetalae</taxon>
        <taxon>rosids</taxon>
        <taxon>fabids</taxon>
        <taxon>Fabales</taxon>
        <taxon>Fabaceae</taxon>
        <taxon>Papilionoideae</taxon>
        <taxon>50 kb inversion clade</taxon>
        <taxon>NPAAA clade</taxon>
        <taxon>indigoferoid/millettioid clade</taxon>
        <taxon>Phaseoleae</taxon>
        <taxon>Sphenostylis</taxon>
    </lineage>
</organism>
<dbReference type="EMBL" id="OY731398">
    <property type="protein sequence ID" value="CAJ1918353.1"/>
    <property type="molecule type" value="Genomic_DNA"/>
</dbReference>
<protein>
    <submittedName>
        <fullName evidence="2">Uncharacterized protein</fullName>
    </submittedName>
</protein>
<reference evidence="2" key="1">
    <citation type="submission" date="2023-10" db="EMBL/GenBank/DDBJ databases">
        <authorList>
            <person name="Domelevo Entfellner J.-B."/>
        </authorList>
    </citation>
    <scope>NUCLEOTIDE SEQUENCE</scope>
</reference>
<dbReference type="Gramene" id="rna-AYBTSS11_LOCUS3672">
    <property type="protein sequence ID" value="CAJ1918353.1"/>
    <property type="gene ID" value="gene-AYBTSS11_LOCUS3672"/>
</dbReference>